<dbReference type="Proteomes" id="UP001054945">
    <property type="component" value="Unassembled WGS sequence"/>
</dbReference>
<gene>
    <name evidence="1" type="ORF">CEXT_543631</name>
</gene>
<comment type="caution">
    <text evidence="1">The sequence shown here is derived from an EMBL/GenBank/DDBJ whole genome shotgun (WGS) entry which is preliminary data.</text>
</comment>
<dbReference type="AlphaFoldDB" id="A0AAV4R0S6"/>
<dbReference type="EMBL" id="BPLR01007129">
    <property type="protein sequence ID" value="GIY14671.1"/>
    <property type="molecule type" value="Genomic_DNA"/>
</dbReference>
<protein>
    <submittedName>
        <fullName evidence="1">Uncharacterized protein</fullName>
    </submittedName>
</protein>
<proteinExistence type="predicted"/>
<evidence type="ECO:0000313" key="2">
    <source>
        <dbReference type="Proteomes" id="UP001054945"/>
    </source>
</evidence>
<keyword evidence="2" id="KW-1185">Reference proteome</keyword>
<reference evidence="1 2" key="1">
    <citation type="submission" date="2021-06" db="EMBL/GenBank/DDBJ databases">
        <title>Caerostris extrusa draft genome.</title>
        <authorList>
            <person name="Kono N."/>
            <person name="Arakawa K."/>
        </authorList>
    </citation>
    <scope>NUCLEOTIDE SEQUENCE [LARGE SCALE GENOMIC DNA]</scope>
</reference>
<evidence type="ECO:0000313" key="1">
    <source>
        <dbReference type="EMBL" id="GIY14671.1"/>
    </source>
</evidence>
<organism evidence="1 2">
    <name type="scientific">Caerostris extrusa</name>
    <name type="common">Bark spider</name>
    <name type="synonym">Caerostris bankana</name>
    <dbReference type="NCBI Taxonomy" id="172846"/>
    <lineage>
        <taxon>Eukaryota</taxon>
        <taxon>Metazoa</taxon>
        <taxon>Ecdysozoa</taxon>
        <taxon>Arthropoda</taxon>
        <taxon>Chelicerata</taxon>
        <taxon>Arachnida</taxon>
        <taxon>Araneae</taxon>
        <taxon>Araneomorphae</taxon>
        <taxon>Entelegynae</taxon>
        <taxon>Araneoidea</taxon>
        <taxon>Araneidae</taxon>
        <taxon>Caerostris</taxon>
    </lineage>
</organism>
<accession>A0AAV4R0S6</accession>
<sequence>MMSFYDAALLNGAWHPQLRSKWYITTLAPELYVVTLSLIKQRLVSSGTVLFVIHGSYSSSFPESLQMEALMVMNLCQFSS</sequence>
<name>A0AAV4R0S6_CAEEX</name>